<name>A0A512DUX8_9PROT</name>
<evidence type="ECO:0000313" key="2">
    <source>
        <dbReference type="EMBL" id="GEO40274.1"/>
    </source>
</evidence>
<feature type="signal peptide" evidence="1">
    <location>
        <begin position="1"/>
        <end position="22"/>
    </location>
</feature>
<reference evidence="2 3" key="1">
    <citation type="submission" date="2019-07" db="EMBL/GenBank/DDBJ databases">
        <title>Whole genome shotgun sequence of Skermanella aerolata NBRC 106429.</title>
        <authorList>
            <person name="Hosoyama A."/>
            <person name="Uohara A."/>
            <person name="Ohji S."/>
            <person name="Ichikawa N."/>
        </authorList>
    </citation>
    <scope>NUCLEOTIDE SEQUENCE [LARGE SCALE GENOMIC DNA]</scope>
    <source>
        <strain evidence="2 3">NBRC 106429</strain>
    </source>
</reference>
<feature type="chain" id="PRO_5022067134" evidence="1">
    <location>
        <begin position="23"/>
        <end position="216"/>
    </location>
</feature>
<dbReference type="Proteomes" id="UP000321523">
    <property type="component" value="Unassembled WGS sequence"/>
</dbReference>
<evidence type="ECO:0000256" key="1">
    <source>
        <dbReference type="SAM" id="SignalP"/>
    </source>
</evidence>
<dbReference type="EMBL" id="BJYZ01000020">
    <property type="protein sequence ID" value="GEO40274.1"/>
    <property type="molecule type" value="Genomic_DNA"/>
</dbReference>
<organism evidence="2 3">
    <name type="scientific">Skermanella aerolata</name>
    <dbReference type="NCBI Taxonomy" id="393310"/>
    <lineage>
        <taxon>Bacteria</taxon>
        <taxon>Pseudomonadati</taxon>
        <taxon>Pseudomonadota</taxon>
        <taxon>Alphaproteobacteria</taxon>
        <taxon>Rhodospirillales</taxon>
        <taxon>Azospirillaceae</taxon>
        <taxon>Skermanella</taxon>
    </lineage>
</organism>
<sequence>MVRCSFLLAACVAVALPAAAQAADLRQSDIRQIRVGLPLDEKSAAGLKGFACAGPDAPAISGWSDYRQCPANAAGLRDIRFEFEEDKQLVQFADRWEGTKIAGHPVVLTMAVTDDGTIDALRIVTDAEASPYLKKKAYLLSLRVREHYGTEGWTCADLPRDPGESEIGGMFVKQQCSKTIEGRSLKMLTKLFRGAGQEGKTYEDSVSVVVTRASAS</sequence>
<comment type="caution">
    <text evidence="2">The sequence shown here is derived from an EMBL/GenBank/DDBJ whole genome shotgun (WGS) entry which is preliminary data.</text>
</comment>
<dbReference type="AlphaFoldDB" id="A0A512DUX8"/>
<evidence type="ECO:0000313" key="3">
    <source>
        <dbReference type="Proteomes" id="UP000321523"/>
    </source>
</evidence>
<proteinExistence type="predicted"/>
<gene>
    <name evidence="2" type="ORF">SAE02_44220</name>
</gene>
<accession>A0A512DUX8</accession>
<keyword evidence="3" id="KW-1185">Reference proteome</keyword>
<keyword evidence="1" id="KW-0732">Signal</keyword>
<protein>
    <submittedName>
        <fullName evidence="2">Uncharacterized protein</fullName>
    </submittedName>
</protein>